<accession>A0ABU7D2K3</accession>
<evidence type="ECO:0000313" key="2">
    <source>
        <dbReference type="EMBL" id="MED6269388.1"/>
    </source>
</evidence>
<feature type="chain" id="PRO_5046591191" evidence="1">
    <location>
        <begin position="21"/>
        <end position="121"/>
    </location>
</feature>
<feature type="signal peptide" evidence="1">
    <location>
        <begin position="1"/>
        <end position="20"/>
    </location>
</feature>
<name>A0ABU7D2K3_9TELE</name>
<keyword evidence="3" id="KW-1185">Reference proteome</keyword>
<proteinExistence type="predicted"/>
<evidence type="ECO:0000313" key="3">
    <source>
        <dbReference type="Proteomes" id="UP001352852"/>
    </source>
</evidence>
<reference evidence="2 3" key="1">
    <citation type="submission" date="2021-06" db="EMBL/GenBank/DDBJ databases">
        <authorList>
            <person name="Palmer J.M."/>
        </authorList>
    </citation>
    <scope>NUCLEOTIDE SEQUENCE [LARGE SCALE GENOMIC DNA]</scope>
    <source>
        <strain evidence="2 3">CL_MEX2019</strain>
        <tissue evidence="2">Muscle</tissue>
    </source>
</reference>
<evidence type="ECO:0000256" key="1">
    <source>
        <dbReference type="SAM" id="SignalP"/>
    </source>
</evidence>
<dbReference type="Proteomes" id="UP001352852">
    <property type="component" value="Unassembled WGS sequence"/>
</dbReference>
<sequence>MELTVLWTTLLFCLLNLCFGQVPLVYSRNWLLAIGSYTEEEETQELCRLPASQPEEKVQTRHPIHHHGKYEIPFQQSDSANPASESSEIAAWLCGGLLFNSGQQNQGEKWEERRVPGCVCE</sequence>
<comment type="caution">
    <text evidence="2">The sequence shown here is derived from an EMBL/GenBank/DDBJ whole genome shotgun (WGS) entry which is preliminary data.</text>
</comment>
<organism evidence="2 3">
    <name type="scientific">Characodon lateralis</name>
    <dbReference type="NCBI Taxonomy" id="208331"/>
    <lineage>
        <taxon>Eukaryota</taxon>
        <taxon>Metazoa</taxon>
        <taxon>Chordata</taxon>
        <taxon>Craniata</taxon>
        <taxon>Vertebrata</taxon>
        <taxon>Euteleostomi</taxon>
        <taxon>Actinopterygii</taxon>
        <taxon>Neopterygii</taxon>
        <taxon>Teleostei</taxon>
        <taxon>Neoteleostei</taxon>
        <taxon>Acanthomorphata</taxon>
        <taxon>Ovalentaria</taxon>
        <taxon>Atherinomorphae</taxon>
        <taxon>Cyprinodontiformes</taxon>
        <taxon>Goodeidae</taxon>
        <taxon>Characodon</taxon>
    </lineage>
</organism>
<dbReference type="EMBL" id="JAHUTJ010014177">
    <property type="protein sequence ID" value="MED6269388.1"/>
    <property type="molecule type" value="Genomic_DNA"/>
</dbReference>
<protein>
    <submittedName>
        <fullName evidence="2">Uncharacterized protein</fullName>
    </submittedName>
</protein>
<gene>
    <name evidence="2" type="ORF">CHARACLAT_032635</name>
</gene>
<keyword evidence="1" id="KW-0732">Signal</keyword>